<dbReference type="Proteomes" id="UP001430306">
    <property type="component" value="Unassembled WGS sequence"/>
</dbReference>
<dbReference type="InterPro" id="IPR011335">
    <property type="entry name" value="Restrct_endonuc-II-like"/>
</dbReference>
<feature type="domain" description="DUF559" evidence="1">
    <location>
        <begin position="12"/>
        <end position="118"/>
    </location>
</feature>
<dbReference type="RefSeq" id="WP_230270451.1">
    <property type="nucleotide sequence ID" value="NZ_JAJKFW010000003.1"/>
</dbReference>
<dbReference type="InterPro" id="IPR007569">
    <property type="entry name" value="DUF559"/>
</dbReference>
<comment type="caution">
    <text evidence="2">The sequence shown here is derived from an EMBL/GenBank/DDBJ whole genome shotgun (WGS) entry which is preliminary data.</text>
</comment>
<dbReference type="PANTHER" id="PTHR38590:SF1">
    <property type="entry name" value="BLL0828 PROTEIN"/>
    <property type="match status" value="1"/>
</dbReference>
<evidence type="ECO:0000313" key="2">
    <source>
        <dbReference type="EMBL" id="MCC9640786.1"/>
    </source>
</evidence>
<proteinExistence type="predicted"/>
<dbReference type="CDD" id="cd01038">
    <property type="entry name" value="Endonuclease_DUF559"/>
    <property type="match status" value="1"/>
</dbReference>
<gene>
    <name evidence="2" type="ORF">LOC71_00750</name>
</gene>
<dbReference type="EMBL" id="JAJKFW010000003">
    <property type="protein sequence ID" value="MCC9640786.1"/>
    <property type="molecule type" value="Genomic_DNA"/>
</dbReference>
<dbReference type="InterPro" id="IPR047216">
    <property type="entry name" value="Endonuclease_DUF559_bact"/>
</dbReference>
<reference evidence="2" key="1">
    <citation type="submission" date="2021-11" db="EMBL/GenBank/DDBJ databases">
        <title>Genome sequence.</title>
        <authorList>
            <person name="Sun Q."/>
        </authorList>
    </citation>
    <scope>NUCLEOTIDE SEQUENCE</scope>
    <source>
        <strain evidence="2">JC740</strain>
    </source>
</reference>
<accession>A0ABS8NB43</accession>
<organism evidence="2 3">
    <name type="scientific">Rhodopirellula halodulae</name>
    <dbReference type="NCBI Taxonomy" id="2894198"/>
    <lineage>
        <taxon>Bacteria</taxon>
        <taxon>Pseudomonadati</taxon>
        <taxon>Planctomycetota</taxon>
        <taxon>Planctomycetia</taxon>
        <taxon>Pirellulales</taxon>
        <taxon>Pirellulaceae</taxon>
        <taxon>Rhodopirellula</taxon>
    </lineage>
</organism>
<sequence>MRRKPERQAERIEFAREQRHQANEFSVDVWQMVRAGRMLGEKFRREHPLGSYTLDFVCLRLVLVIEVDGKHHLTEKGVERDAVRDRFMKDRGFTVLRIRGFEVMQDGTAVRRRIEEVVRRLQCDGPSPRSGARGARVVAYTQYPGSLLHYPGSLVPCGGEGLGKRGLEPDANPIA</sequence>
<evidence type="ECO:0000259" key="1">
    <source>
        <dbReference type="Pfam" id="PF04480"/>
    </source>
</evidence>
<evidence type="ECO:0000313" key="3">
    <source>
        <dbReference type="Proteomes" id="UP001430306"/>
    </source>
</evidence>
<dbReference type="PANTHER" id="PTHR38590">
    <property type="entry name" value="BLL0828 PROTEIN"/>
    <property type="match status" value="1"/>
</dbReference>
<name>A0ABS8NB43_9BACT</name>
<dbReference type="Pfam" id="PF04480">
    <property type="entry name" value="DUF559"/>
    <property type="match status" value="1"/>
</dbReference>
<keyword evidence="3" id="KW-1185">Reference proteome</keyword>
<protein>
    <submittedName>
        <fullName evidence="2">DUF559 domain-containing protein</fullName>
    </submittedName>
</protein>
<dbReference type="SUPFAM" id="SSF52980">
    <property type="entry name" value="Restriction endonuclease-like"/>
    <property type="match status" value="1"/>
</dbReference>
<dbReference type="Gene3D" id="3.40.960.10">
    <property type="entry name" value="VSR Endonuclease"/>
    <property type="match status" value="1"/>
</dbReference>